<dbReference type="EMBL" id="QGDO01000006">
    <property type="protein sequence ID" value="PWJ39197.1"/>
    <property type="molecule type" value="Genomic_DNA"/>
</dbReference>
<sequence>MNTIEFFSYIFVNNEARSLYIYIRSPKSDFNLI</sequence>
<accession>A0A315Z5R7</accession>
<organism evidence="1 2">
    <name type="scientific">Sediminitomix flava</name>
    <dbReference type="NCBI Taxonomy" id="379075"/>
    <lineage>
        <taxon>Bacteria</taxon>
        <taxon>Pseudomonadati</taxon>
        <taxon>Bacteroidota</taxon>
        <taxon>Cytophagia</taxon>
        <taxon>Cytophagales</taxon>
        <taxon>Flammeovirgaceae</taxon>
        <taxon>Sediminitomix</taxon>
    </lineage>
</organism>
<dbReference type="AlphaFoldDB" id="A0A315Z5R7"/>
<gene>
    <name evidence="1" type="ORF">BC781_10698</name>
</gene>
<protein>
    <submittedName>
        <fullName evidence="1">Uncharacterized protein</fullName>
    </submittedName>
</protein>
<evidence type="ECO:0000313" key="2">
    <source>
        <dbReference type="Proteomes" id="UP000245535"/>
    </source>
</evidence>
<dbReference type="Proteomes" id="UP000245535">
    <property type="component" value="Unassembled WGS sequence"/>
</dbReference>
<name>A0A315Z5R7_SEDFL</name>
<proteinExistence type="predicted"/>
<evidence type="ECO:0000313" key="1">
    <source>
        <dbReference type="EMBL" id="PWJ39197.1"/>
    </source>
</evidence>
<keyword evidence="2" id="KW-1185">Reference proteome</keyword>
<comment type="caution">
    <text evidence="1">The sequence shown here is derived from an EMBL/GenBank/DDBJ whole genome shotgun (WGS) entry which is preliminary data.</text>
</comment>
<reference evidence="1 2" key="1">
    <citation type="submission" date="2018-03" db="EMBL/GenBank/DDBJ databases">
        <title>Genomic Encyclopedia of Archaeal and Bacterial Type Strains, Phase II (KMG-II): from individual species to whole genera.</title>
        <authorList>
            <person name="Goeker M."/>
        </authorList>
    </citation>
    <scope>NUCLEOTIDE SEQUENCE [LARGE SCALE GENOMIC DNA]</scope>
    <source>
        <strain evidence="1 2">DSM 28229</strain>
    </source>
</reference>